<comment type="caution">
    <text evidence="2">The sequence shown here is derived from an EMBL/GenBank/DDBJ whole genome shotgun (WGS) entry which is preliminary data.</text>
</comment>
<evidence type="ECO:0008006" key="4">
    <source>
        <dbReference type="Google" id="ProtNLM"/>
    </source>
</evidence>
<keyword evidence="3" id="KW-1185">Reference proteome</keyword>
<dbReference type="EMBL" id="JACXLC010000001">
    <property type="protein sequence ID" value="MBD2842676.1"/>
    <property type="molecule type" value="Genomic_DNA"/>
</dbReference>
<sequence length="46" mass="5038">MTTYPSPDPYHDRQLIRRARHKTAMVCFVSLAAGCCLAGIFAALLA</sequence>
<evidence type="ECO:0000256" key="1">
    <source>
        <dbReference type="SAM" id="Phobius"/>
    </source>
</evidence>
<name>A0ABR8KPM9_9SPHN</name>
<keyword evidence="1" id="KW-0812">Transmembrane</keyword>
<keyword evidence="1" id="KW-0472">Membrane</keyword>
<dbReference type="RefSeq" id="WP_190788119.1">
    <property type="nucleotide sequence ID" value="NZ_JACXLC010000001.1"/>
</dbReference>
<feature type="transmembrane region" description="Helical" evidence="1">
    <location>
        <begin position="23"/>
        <end position="45"/>
    </location>
</feature>
<protein>
    <recommendedName>
        <fullName evidence="4">Lipoprotein</fullName>
    </recommendedName>
</protein>
<organism evidence="2 3">
    <name type="scientific">Erythrobacter rubeus</name>
    <dbReference type="NCBI Taxonomy" id="2760803"/>
    <lineage>
        <taxon>Bacteria</taxon>
        <taxon>Pseudomonadati</taxon>
        <taxon>Pseudomonadota</taxon>
        <taxon>Alphaproteobacteria</taxon>
        <taxon>Sphingomonadales</taxon>
        <taxon>Erythrobacteraceae</taxon>
        <taxon>Erythrobacter/Porphyrobacter group</taxon>
        <taxon>Erythrobacter</taxon>
    </lineage>
</organism>
<proteinExistence type="predicted"/>
<dbReference type="Proteomes" id="UP000635384">
    <property type="component" value="Unassembled WGS sequence"/>
</dbReference>
<gene>
    <name evidence="2" type="ORF">IB285_10450</name>
</gene>
<evidence type="ECO:0000313" key="3">
    <source>
        <dbReference type="Proteomes" id="UP000635384"/>
    </source>
</evidence>
<accession>A0ABR8KPM9</accession>
<evidence type="ECO:0000313" key="2">
    <source>
        <dbReference type="EMBL" id="MBD2842676.1"/>
    </source>
</evidence>
<keyword evidence="1" id="KW-1133">Transmembrane helix</keyword>
<reference evidence="2 3" key="1">
    <citation type="submission" date="2020-09" db="EMBL/GenBank/DDBJ databases">
        <authorList>
            <person name="Yoon J.-W."/>
        </authorList>
    </citation>
    <scope>NUCLEOTIDE SEQUENCE [LARGE SCALE GENOMIC DNA]</scope>
    <source>
        <strain evidence="2 3">KMU-140</strain>
    </source>
</reference>